<gene>
    <name evidence="2" type="ORF">Bm1_43760</name>
</gene>
<dbReference type="AlphaFoldDB" id="A8Q621"/>
<feature type="region of interest" description="Disordered" evidence="1">
    <location>
        <begin position="52"/>
        <end position="99"/>
    </location>
</feature>
<feature type="compositionally biased region" description="Polar residues" evidence="1">
    <location>
        <begin position="58"/>
        <end position="77"/>
    </location>
</feature>
<accession>A8Q621</accession>
<dbReference type="EMBL" id="DS239416">
    <property type="protein sequence ID" value="EDP30964.1"/>
    <property type="molecule type" value="Genomic_DNA"/>
</dbReference>
<sequence length="99" mass="11122">MDKDKLKLENFKEWEARNLKGNAGNITIPGIFVKHINKEGVRGEGSFEQQIAVPPESRQVNNEPLQDNSDSKNNSASPAEEAEQYRETTGDVDESTKYL</sequence>
<evidence type="ECO:0000256" key="1">
    <source>
        <dbReference type="SAM" id="MobiDB-lite"/>
    </source>
</evidence>
<name>A8Q621_BRUMA</name>
<evidence type="ECO:0000313" key="2">
    <source>
        <dbReference type="EMBL" id="EDP30964.1"/>
    </source>
</evidence>
<feature type="compositionally biased region" description="Basic and acidic residues" evidence="1">
    <location>
        <begin position="83"/>
        <end position="99"/>
    </location>
</feature>
<protein>
    <submittedName>
        <fullName evidence="2">Uncharacterized protein</fullName>
    </submittedName>
</protein>
<organism evidence="2">
    <name type="scientific">Brugia malayi</name>
    <name type="common">Filarial nematode worm</name>
    <dbReference type="NCBI Taxonomy" id="6279"/>
    <lineage>
        <taxon>Eukaryota</taxon>
        <taxon>Metazoa</taxon>
        <taxon>Ecdysozoa</taxon>
        <taxon>Nematoda</taxon>
        <taxon>Chromadorea</taxon>
        <taxon>Rhabditida</taxon>
        <taxon>Spirurina</taxon>
        <taxon>Spiruromorpha</taxon>
        <taxon>Filarioidea</taxon>
        <taxon>Onchocercidae</taxon>
        <taxon>Brugia</taxon>
    </lineage>
</organism>
<reference evidence="2" key="1">
    <citation type="journal article" date="2007" name="Science">
        <title>Draft genome of the filarial nematode parasite Brugia malayi.</title>
        <authorList>
            <person name="Ghedin E."/>
            <person name="Wang S."/>
            <person name="Spiro D."/>
            <person name="Caler E."/>
            <person name="Zhao Q."/>
            <person name="Crabtree J."/>
            <person name="Allen J.E."/>
            <person name="Delcher A.L."/>
            <person name="Guiliano D.B."/>
            <person name="Miranda-Saavedra D."/>
            <person name="Angiuoli S.V."/>
            <person name="Creasy T."/>
            <person name="Amedeo P."/>
            <person name="Haas B."/>
            <person name="El-Sayed N.M."/>
            <person name="Wortman J.R."/>
            <person name="Feldblyum T."/>
            <person name="Tallon L."/>
            <person name="Schatz M."/>
            <person name="Shumway M."/>
            <person name="Koo H."/>
            <person name="Salzberg S.L."/>
            <person name="Schobel S."/>
            <person name="Pertea M."/>
            <person name="Pop M."/>
            <person name="White O."/>
            <person name="Barton G.J."/>
            <person name="Carlow C.K."/>
            <person name="Crawford M.J."/>
            <person name="Daub J."/>
            <person name="Dimmic M.W."/>
            <person name="Estes C.F."/>
            <person name="Foster J.M."/>
            <person name="Ganatra M."/>
            <person name="Gregory W.F."/>
            <person name="Johnson N.M."/>
            <person name="Jin J."/>
            <person name="Komuniecki R."/>
            <person name="Korf I."/>
            <person name="Kumar S."/>
            <person name="Laney S."/>
            <person name="Li B.W."/>
            <person name="Li W."/>
            <person name="Lindblom T.H."/>
            <person name="Lustigman S."/>
            <person name="Ma D."/>
            <person name="Maina C.V."/>
            <person name="Martin D.M."/>
            <person name="McCarter J.P."/>
            <person name="McReynolds L."/>
            <person name="Mitreva M."/>
            <person name="Nutman T.B."/>
            <person name="Parkinson J."/>
            <person name="Peregrin-Alvarez J.M."/>
            <person name="Poole C."/>
            <person name="Ren Q."/>
            <person name="Saunders L."/>
            <person name="Sluder A.E."/>
            <person name="Smith K."/>
            <person name="Stanke M."/>
            <person name="Unnasch T.R."/>
            <person name="Ware J."/>
            <person name="Wei A.D."/>
            <person name="Weil G."/>
            <person name="Williams D.J."/>
            <person name="Zhang Y."/>
            <person name="Williams S.A."/>
            <person name="Fraser-Liggett C."/>
            <person name="Slatko B."/>
            <person name="Blaxter M.L."/>
            <person name="Scott A.L."/>
        </authorList>
    </citation>
    <scope>NUCLEOTIDE SEQUENCE [LARGE SCALE GENOMIC DNA]</scope>
</reference>
<proteinExistence type="predicted"/>